<sequence>MKNRVNLICLALLSLIISCSDDLDDNIIEQPIELIVSEDVSVYQSDGFYNGYTLIAPVNSTNSYLINMEGFVVKKWESEHRTISATLNEQGELIRSYEVINPVFSFGGRTGGIEKFDFEGNLIWNWEYSSPQYTLHHDIHALPNGNFLASVWDLKDANEAIENGRDINLLTDDAVWGERIIEVKPIGTNDAEIVWQWELWDHIIQDYDATKQNFGVVSENPQKVDLNYTSGIANLSHVNSLFYIEEFDQIVFSSRRFDELMIIDHSTTIAEAKTSNGGTYGKGGDLLYRWGNPNAYKSALETDKLLFGQHDVTYIGNSPNQGGNFMCFNNSRSTTESSVDEIAIPMSTDGSYTLSPSIANEPSDYSWSYVSSDIYAPRVSGAKRLANGNTLITQGTEGTLHEIDASGTVVWKYTIPLEVNDVFKCYRYASDFPLFNGNVLPILGDGLIIEE</sequence>
<dbReference type="GO" id="GO:0004062">
    <property type="term" value="F:aryl sulfotransferase activity"/>
    <property type="evidence" value="ECO:0007669"/>
    <property type="project" value="InterPro"/>
</dbReference>
<reference evidence="1 2" key="1">
    <citation type="submission" date="2019-08" db="EMBL/GenBank/DDBJ databases">
        <title>Draft genome sequence of Ulvibacter marinus type strain NBRC 109484.</title>
        <authorList>
            <person name="Kawano K."/>
            <person name="Ushijima N."/>
            <person name="Kihara M."/>
            <person name="Itoh H."/>
        </authorList>
    </citation>
    <scope>NUCLEOTIDE SEQUENCE [LARGE SCALE GENOMIC DNA]</scope>
    <source>
        <strain evidence="1 2">NBRC 109484</strain>
    </source>
</reference>
<dbReference type="PROSITE" id="PS51257">
    <property type="entry name" value="PROKAR_LIPOPROTEIN"/>
    <property type="match status" value="1"/>
</dbReference>
<dbReference type="Proteomes" id="UP000326509">
    <property type="component" value="Unassembled WGS sequence"/>
</dbReference>
<dbReference type="RefSeq" id="WP_151675099.1">
    <property type="nucleotide sequence ID" value="NZ_BKCG01000009.1"/>
</dbReference>
<keyword evidence="2" id="KW-1185">Reference proteome</keyword>
<dbReference type="InterPro" id="IPR053143">
    <property type="entry name" value="Arylsulfate_ST"/>
</dbReference>
<accession>A0A5J4J807</accession>
<dbReference type="PANTHER" id="PTHR35340">
    <property type="entry name" value="PQQ ENZYME REPEAT PROTEIN-RELATED"/>
    <property type="match status" value="1"/>
</dbReference>
<comment type="caution">
    <text evidence="1">The sequence shown here is derived from an EMBL/GenBank/DDBJ whole genome shotgun (WGS) entry which is preliminary data.</text>
</comment>
<name>A0A5J4J807_9FLAO</name>
<dbReference type="PANTHER" id="PTHR35340:SF5">
    <property type="entry name" value="ASST-DOMAIN-CONTAINING PROTEIN"/>
    <property type="match status" value="1"/>
</dbReference>
<gene>
    <name evidence="1" type="ORF">ULMA_27750</name>
</gene>
<dbReference type="EMBL" id="BKCG01000009">
    <property type="protein sequence ID" value="GER60667.1"/>
    <property type="molecule type" value="Genomic_DNA"/>
</dbReference>
<protein>
    <submittedName>
        <fullName evidence="1">Thioredoxin</fullName>
    </submittedName>
</protein>
<dbReference type="InterPro" id="IPR010262">
    <property type="entry name" value="Arylsulfotransferase_bact"/>
</dbReference>
<proteinExistence type="predicted"/>
<dbReference type="InterPro" id="IPR011047">
    <property type="entry name" value="Quinoprotein_ADH-like_sf"/>
</dbReference>
<dbReference type="OrthoDB" id="264813at2"/>
<dbReference type="SUPFAM" id="SSF50998">
    <property type="entry name" value="Quinoprotein alcohol dehydrogenase-like"/>
    <property type="match status" value="1"/>
</dbReference>
<evidence type="ECO:0000313" key="1">
    <source>
        <dbReference type="EMBL" id="GER60667.1"/>
    </source>
</evidence>
<evidence type="ECO:0000313" key="2">
    <source>
        <dbReference type="Proteomes" id="UP000326509"/>
    </source>
</evidence>
<organism evidence="1 2">
    <name type="scientific">Patiriisocius marinus</name>
    <dbReference type="NCBI Taxonomy" id="1397112"/>
    <lineage>
        <taxon>Bacteria</taxon>
        <taxon>Pseudomonadati</taxon>
        <taxon>Bacteroidota</taxon>
        <taxon>Flavobacteriia</taxon>
        <taxon>Flavobacteriales</taxon>
        <taxon>Flavobacteriaceae</taxon>
        <taxon>Patiriisocius</taxon>
    </lineage>
</organism>
<dbReference type="Pfam" id="PF05935">
    <property type="entry name" value="Arylsulfotrans"/>
    <property type="match status" value="1"/>
</dbReference>
<dbReference type="AlphaFoldDB" id="A0A5J4J807"/>